<name>A0ABT1EFU5_9FIRM</name>
<comment type="caution">
    <text evidence="3">The sequence shown here is derived from an EMBL/GenBank/DDBJ whole genome shotgun (WGS) entry which is preliminary data.</text>
</comment>
<organism evidence="3 4">
    <name type="scientific">Ohessyouella blattaphilus</name>
    <dbReference type="NCBI Taxonomy" id="2949333"/>
    <lineage>
        <taxon>Bacteria</taxon>
        <taxon>Bacillati</taxon>
        <taxon>Bacillota</taxon>
        <taxon>Clostridia</taxon>
        <taxon>Lachnospirales</taxon>
        <taxon>Lachnospiraceae</taxon>
        <taxon>Ohessyouella</taxon>
    </lineage>
</organism>
<dbReference type="InterPro" id="IPR036291">
    <property type="entry name" value="NAD(P)-bd_dom_sf"/>
</dbReference>
<dbReference type="EC" id="1.1.1.47" evidence="3"/>
<dbReference type="Gene3D" id="3.40.50.720">
    <property type="entry name" value="NAD(P)-binding Rossmann-like Domain"/>
    <property type="match status" value="1"/>
</dbReference>
<reference evidence="3 4" key="1">
    <citation type="journal article" date="2022" name="Genome Biol. Evol.">
        <title>Host diet, physiology and behaviors set the stage for Lachnospiraceae cladogenesis.</title>
        <authorList>
            <person name="Vera-Ponce De Leon A."/>
            <person name="Schneider M."/>
            <person name="Jahnes B.C."/>
            <person name="Sadowski V."/>
            <person name="Camuy-Velez L.A."/>
            <person name="Duan J."/>
            <person name="Sabree Z.L."/>
        </authorList>
    </citation>
    <scope>NUCLEOTIDE SEQUENCE [LARGE SCALE GENOMIC DNA]</scope>
    <source>
        <strain evidence="3 4">PAL227</strain>
    </source>
</reference>
<evidence type="ECO:0000313" key="3">
    <source>
        <dbReference type="EMBL" id="MCP1109568.1"/>
    </source>
</evidence>
<proteinExistence type="inferred from homology"/>
<dbReference type="RefSeq" id="WP_262068471.1">
    <property type="nucleotide sequence ID" value="NZ_JAMXOC010000004.1"/>
</dbReference>
<evidence type="ECO:0000313" key="4">
    <source>
        <dbReference type="Proteomes" id="UP001523565"/>
    </source>
</evidence>
<dbReference type="InterPro" id="IPR002347">
    <property type="entry name" value="SDR_fam"/>
</dbReference>
<dbReference type="PANTHER" id="PTHR42760">
    <property type="entry name" value="SHORT-CHAIN DEHYDROGENASES/REDUCTASES FAMILY MEMBER"/>
    <property type="match status" value="1"/>
</dbReference>
<dbReference type="CDD" id="cd05233">
    <property type="entry name" value="SDR_c"/>
    <property type="match status" value="1"/>
</dbReference>
<dbReference type="NCBIfam" id="NF005559">
    <property type="entry name" value="PRK07231.1"/>
    <property type="match status" value="1"/>
</dbReference>
<dbReference type="GO" id="GO:0047936">
    <property type="term" value="F:glucose 1-dehydrogenase [NAD(P)+] activity"/>
    <property type="evidence" value="ECO:0007669"/>
    <property type="project" value="UniProtKB-EC"/>
</dbReference>
<dbReference type="EMBL" id="JAMZFV010000004">
    <property type="protein sequence ID" value="MCP1109568.1"/>
    <property type="molecule type" value="Genomic_DNA"/>
</dbReference>
<gene>
    <name evidence="3" type="ORF">NK118_04795</name>
</gene>
<accession>A0ABT1EFU5</accession>
<dbReference type="Pfam" id="PF13561">
    <property type="entry name" value="adh_short_C2"/>
    <property type="match status" value="1"/>
</dbReference>
<dbReference type="PANTHER" id="PTHR42760:SF115">
    <property type="entry name" value="3-OXOACYL-[ACYL-CARRIER-PROTEIN] REDUCTASE FABG"/>
    <property type="match status" value="1"/>
</dbReference>
<dbReference type="InterPro" id="IPR020904">
    <property type="entry name" value="Sc_DH/Rdtase_CS"/>
</dbReference>
<dbReference type="PROSITE" id="PS00061">
    <property type="entry name" value="ADH_SHORT"/>
    <property type="match status" value="1"/>
</dbReference>
<keyword evidence="2 3" id="KW-0560">Oxidoreductase</keyword>
<dbReference type="PRINTS" id="PR00081">
    <property type="entry name" value="GDHRDH"/>
</dbReference>
<sequence>MNGRLNGKVAIVTGATSGIGRATAVLFANEGAKVVVAARREERGQEVVSEIEKNGGTAFFVRTDITQNEDIKNLVAATAEKYGKIDILVNNAGTLTTFNFLEMNEEIDFDRTFQTNVKSYFMLCKEVIPYMLKNGKGSIVNLASVAAQLGVPMHTAYSASKGAVKQFTKSLAGEFARSGIRVNAILPGLTNSEMVPVGSDFEKAQIDSVPMGRAGKPEEIAQGILFFASDDSSFCTGATLLIDGGHTAI</sequence>
<evidence type="ECO:0000256" key="2">
    <source>
        <dbReference type="ARBA" id="ARBA00023002"/>
    </source>
</evidence>
<evidence type="ECO:0000256" key="1">
    <source>
        <dbReference type="ARBA" id="ARBA00006484"/>
    </source>
</evidence>
<dbReference type="Proteomes" id="UP001523565">
    <property type="component" value="Unassembled WGS sequence"/>
</dbReference>
<comment type="similarity">
    <text evidence="1">Belongs to the short-chain dehydrogenases/reductases (SDR) family.</text>
</comment>
<dbReference type="SUPFAM" id="SSF51735">
    <property type="entry name" value="NAD(P)-binding Rossmann-fold domains"/>
    <property type="match status" value="1"/>
</dbReference>
<keyword evidence="4" id="KW-1185">Reference proteome</keyword>
<dbReference type="PRINTS" id="PR00080">
    <property type="entry name" value="SDRFAMILY"/>
</dbReference>
<protein>
    <submittedName>
        <fullName evidence="3">Glucose 1-dehydrogenase</fullName>
        <ecNumber evidence="3">1.1.1.47</ecNumber>
    </submittedName>
</protein>